<sequence length="44" mass="4965">MLFKTLCSKSFHNFIAGYIQHTATQTNTHTCNTLGCIFALKMVQ</sequence>
<proteinExistence type="predicted"/>
<reference evidence="1" key="2">
    <citation type="journal article" date="2015" name="Fish Shellfish Immunol.">
        <title>Early steps in the European eel (Anguilla anguilla)-Vibrio vulnificus interaction in the gills: Role of the RtxA13 toxin.</title>
        <authorList>
            <person name="Callol A."/>
            <person name="Pajuelo D."/>
            <person name="Ebbesson L."/>
            <person name="Teles M."/>
            <person name="MacKenzie S."/>
            <person name="Amaro C."/>
        </authorList>
    </citation>
    <scope>NUCLEOTIDE SEQUENCE</scope>
</reference>
<organism evidence="1">
    <name type="scientific">Anguilla anguilla</name>
    <name type="common">European freshwater eel</name>
    <name type="synonym">Muraena anguilla</name>
    <dbReference type="NCBI Taxonomy" id="7936"/>
    <lineage>
        <taxon>Eukaryota</taxon>
        <taxon>Metazoa</taxon>
        <taxon>Chordata</taxon>
        <taxon>Craniata</taxon>
        <taxon>Vertebrata</taxon>
        <taxon>Euteleostomi</taxon>
        <taxon>Actinopterygii</taxon>
        <taxon>Neopterygii</taxon>
        <taxon>Teleostei</taxon>
        <taxon>Anguilliformes</taxon>
        <taxon>Anguillidae</taxon>
        <taxon>Anguilla</taxon>
    </lineage>
</organism>
<name>A0A0E9U8R1_ANGAN</name>
<reference evidence="1" key="1">
    <citation type="submission" date="2014-11" db="EMBL/GenBank/DDBJ databases">
        <authorList>
            <person name="Amaro Gonzalez C."/>
        </authorList>
    </citation>
    <scope>NUCLEOTIDE SEQUENCE</scope>
</reference>
<dbReference type="AlphaFoldDB" id="A0A0E9U8R1"/>
<protein>
    <submittedName>
        <fullName evidence="1">Uncharacterized protein</fullName>
    </submittedName>
</protein>
<accession>A0A0E9U8R1</accession>
<dbReference type="EMBL" id="GBXM01047249">
    <property type="protein sequence ID" value="JAH61328.1"/>
    <property type="molecule type" value="Transcribed_RNA"/>
</dbReference>
<evidence type="ECO:0000313" key="1">
    <source>
        <dbReference type="EMBL" id="JAH61328.1"/>
    </source>
</evidence>